<gene>
    <name evidence="2" type="ORF">GCM10023335_11190</name>
</gene>
<feature type="region of interest" description="Disordered" evidence="1">
    <location>
        <begin position="110"/>
        <end position="129"/>
    </location>
</feature>
<evidence type="ECO:0000313" key="3">
    <source>
        <dbReference type="Proteomes" id="UP001501759"/>
    </source>
</evidence>
<protein>
    <recommendedName>
        <fullName evidence="4">Lipoprotein</fullName>
    </recommendedName>
</protein>
<name>A0ABP9IL14_9ACTN</name>
<feature type="compositionally biased region" description="Polar residues" evidence="1">
    <location>
        <begin position="119"/>
        <end position="129"/>
    </location>
</feature>
<evidence type="ECO:0008006" key="4">
    <source>
        <dbReference type="Google" id="ProtNLM"/>
    </source>
</evidence>
<comment type="caution">
    <text evidence="2">The sequence shown here is derived from an EMBL/GenBank/DDBJ whole genome shotgun (WGS) entry which is preliminary data.</text>
</comment>
<dbReference type="EMBL" id="BAABKB010000002">
    <property type="protein sequence ID" value="GAA4998956.1"/>
    <property type="molecule type" value="Genomic_DNA"/>
</dbReference>
<reference evidence="3" key="1">
    <citation type="journal article" date="2019" name="Int. J. Syst. Evol. Microbiol.">
        <title>The Global Catalogue of Microorganisms (GCM) 10K type strain sequencing project: providing services to taxonomists for standard genome sequencing and annotation.</title>
        <authorList>
            <consortium name="The Broad Institute Genomics Platform"/>
            <consortium name="The Broad Institute Genome Sequencing Center for Infectious Disease"/>
            <person name="Wu L."/>
            <person name="Ma J."/>
        </authorList>
    </citation>
    <scope>NUCLEOTIDE SEQUENCE [LARGE SCALE GENOMIC DNA]</scope>
    <source>
        <strain evidence="3">JCM 18409</strain>
    </source>
</reference>
<accession>A0ABP9IL14</accession>
<organism evidence="2 3">
    <name type="scientific">Streptomyces siamensis</name>
    <dbReference type="NCBI Taxonomy" id="1274986"/>
    <lineage>
        <taxon>Bacteria</taxon>
        <taxon>Bacillati</taxon>
        <taxon>Actinomycetota</taxon>
        <taxon>Actinomycetes</taxon>
        <taxon>Kitasatosporales</taxon>
        <taxon>Streptomycetaceae</taxon>
        <taxon>Streptomyces</taxon>
    </lineage>
</organism>
<keyword evidence="3" id="KW-1185">Reference proteome</keyword>
<evidence type="ECO:0000256" key="1">
    <source>
        <dbReference type="SAM" id="MobiDB-lite"/>
    </source>
</evidence>
<sequence length="221" mass="23585">MLEPESHGRAVHPTQCPHAVYRGRQESGTLPFMGVLRRTGRRAGRRRVLLATGFAAAGIFGVAACEPGDGLSPAAVAYTTDKTATKELERQHVNVRWLSCTASYGGNNKAYTPGKSPRPTENTVASVDCQGQSDDGREITVKGRVTRAVDGACVRGDLVAKVGGKEWFHVQGLGNCNATTNPVPPVTFRPPNGQPNPTVTVTVTKTMWCKGDPTCWPSQGK</sequence>
<proteinExistence type="predicted"/>
<dbReference type="Proteomes" id="UP001501759">
    <property type="component" value="Unassembled WGS sequence"/>
</dbReference>
<evidence type="ECO:0000313" key="2">
    <source>
        <dbReference type="EMBL" id="GAA4998956.1"/>
    </source>
</evidence>